<keyword evidence="2" id="KW-0808">Transferase</keyword>
<protein>
    <submittedName>
        <fullName evidence="2">GNAT family N-acetyltransferase</fullName>
        <ecNumber evidence="2">2.3.-.-</ecNumber>
    </submittedName>
</protein>
<gene>
    <name evidence="2" type="ORF">ACFSCX_15685</name>
</gene>
<dbReference type="InterPro" id="IPR016181">
    <property type="entry name" value="Acyl_CoA_acyltransferase"/>
</dbReference>
<dbReference type="Pfam" id="PF00583">
    <property type="entry name" value="Acetyltransf_1"/>
    <property type="match status" value="1"/>
</dbReference>
<keyword evidence="2" id="KW-0012">Acyltransferase</keyword>
<name>A0ABW4LTL1_9BACI</name>
<evidence type="ECO:0000259" key="1">
    <source>
        <dbReference type="PROSITE" id="PS51186"/>
    </source>
</evidence>
<dbReference type="PANTHER" id="PTHR43233">
    <property type="entry name" value="FAMILY N-ACETYLTRANSFERASE, PUTATIVE (AFU_ORTHOLOGUE AFUA_6G03350)-RELATED"/>
    <property type="match status" value="1"/>
</dbReference>
<reference evidence="3" key="1">
    <citation type="journal article" date="2019" name="Int. J. Syst. Evol. Microbiol.">
        <title>The Global Catalogue of Microorganisms (GCM) 10K type strain sequencing project: providing services to taxonomists for standard genome sequencing and annotation.</title>
        <authorList>
            <consortium name="The Broad Institute Genomics Platform"/>
            <consortium name="The Broad Institute Genome Sequencing Center for Infectious Disease"/>
            <person name="Wu L."/>
            <person name="Ma J."/>
        </authorList>
    </citation>
    <scope>NUCLEOTIDE SEQUENCE [LARGE SCALE GENOMIC DNA]</scope>
    <source>
        <strain evidence="3">CCUG 49339</strain>
    </source>
</reference>
<organism evidence="2 3">
    <name type="scientific">Bacillus salitolerans</name>
    <dbReference type="NCBI Taxonomy" id="1437434"/>
    <lineage>
        <taxon>Bacteria</taxon>
        <taxon>Bacillati</taxon>
        <taxon>Bacillota</taxon>
        <taxon>Bacilli</taxon>
        <taxon>Bacillales</taxon>
        <taxon>Bacillaceae</taxon>
        <taxon>Bacillus</taxon>
    </lineage>
</organism>
<dbReference type="EC" id="2.3.-.-" evidence="2"/>
<dbReference type="PROSITE" id="PS51186">
    <property type="entry name" value="GNAT"/>
    <property type="match status" value="1"/>
</dbReference>
<dbReference type="Gene3D" id="3.40.630.30">
    <property type="match status" value="1"/>
</dbReference>
<evidence type="ECO:0000313" key="2">
    <source>
        <dbReference type="EMBL" id="MFD1737978.1"/>
    </source>
</evidence>
<dbReference type="SUPFAM" id="SSF55729">
    <property type="entry name" value="Acyl-CoA N-acyltransferases (Nat)"/>
    <property type="match status" value="1"/>
</dbReference>
<dbReference type="PANTHER" id="PTHR43233:SF1">
    <property type="entry name" value="FAMILY N-ACETYLTRANSFERASE, PUTATIVE (AFU_ORTHOLOGUE AFUA_6G03350)-RELATED"/>
    <property type="match status" value="1"/>
</dbReference>
<sequence>MKYITDITNINEGMLEGGFFDGWPNPPSTHTHYRILQNSFRFIAAIDEDTNQVIGFITAISDGVLSAYIPLLEVLPFYKNRGIGSKLVKMMLDELNSLYMIDLLCDAELQPYYEKQGMSKAQGMMKRYYENQHGEL</sequence>
<dbReference type="InterPro" id="IPR053144">
    <property type="entry name" value="Acetyltransferase_Butenolide"/>
</dbReference>
<evidence type="ECO:0000313" key="3">
    <source>
        <dbReference type="Proteomes" id="UP001597214"/>
    </source>
</evidence>
<dbReference type="CDD" id="cd04301">
    <property type="entry name" value="NAT_SF"/>
    <property type="match status" value="1"/>
</dbReference>
<feature type="domain" description="N-acetyltransferase" evidence="1">
    <location>
        <begin position="1"/>
        <end position="136"/>
    </location>
</feature>
<dbReference type="EMBL" id="JBHUEM010000028">
    <property type="protein sequence ID" value="MFD1737978.1"/>
    <property type="molecule type" value="Genomic_DNA"/>
</dbReference>
<dbReference type="GO" id="GO:0016746">
    <property type="term" value="F:acyltransferase activity"/>
    <property type="evidence" value="ECO:0007669"/>
    <property type="project" value="UniProtKB-KW"/>
</dbReference>
<keyword evidence="3" id="KW-1185">Reference proteome</keyword>
<dbReference type="InterPro" id="IPR000182">
    <property type="entry name" value="GNAT_dom"/>
</dbReference>
<comment type="caution">
    <text evidence="2">The sequence shown here is derived from an EMBL/GenBank/DDBJ whole genome shotgun (WGS) entry which is preliminary data.</text>
</comment>
<dbReference type="RefSeq" id="WP_377929197.1">
    <property type="nucleotide sequence ID" value="NZ_JBHUEM010000028.1"/>
</dbReference>
<dbReference type="Proteomes" id="UP001597214">
    <property type="component" value="Unassembled WGS sequence"/>
</dbReference>
<proteinExistence type="predicted"/>
<accession>A0ABW4LTL1</accession>